<evidence type="ECO:0000256" key="1">
    <source>
        <dbReference type="SAM" id="SignalP"/>
    </source>
</evidence>
<sequence length="235" mass="25289">MNNLIIGLVAAFFIVQISKVQAESIEVLKARLNKAKGDVNIVINDLTRSKRNLEFNLNTKLFNNKINSMQAINDMTNPAMKEIRDAVETAKKEGKNADYCLESGRLALRDISLNSFAALDSCLSNAKQGIVPAQNNMDATIGVAKKLLVALDNIFLNCYSNNIFQMQGCIALALGNANGVIRNLQTTADNVKSSGNVASSNSYIKGNVCFSDVVSSARPKVPVALNTAKSCINSA</sequence>
<protein>
    <submittedName>
        <fullName evidence="2">Uncharacterized protein</fullName>
    </submittedName>
</protein>
<feature type="chain" id="PRO_5044771206" evidence="1">
    <location>
        <begin position="23"/>
        <end position="235"/>
    </location>
</feature>
<dbReference type="AlphaFoldDB" id="A0ABD2AX96"/>
<reference evidence="2 3" key="1">
    <citation type="journal article" date="2024" name="Ann. Entomol. Soc. Am.">
        <title>Genomic analyses of the southern and eastern yellowjacket wasps (Hymenoptera: Vespidae) reveal evolutionary signatures of social life.</title>
        <authorList>
            <person name="Catto M.A."/>
            <person name="Caine P.B."/>
            <person name="Orr S.E."/>
            <person name="Hunt B.G."/>
            <person name="Goodisman M.A.D."/>
        </authorList>
    </citation>
    <scope>NUCLEOTIDE SEQUENCE [LARGE SCALE GENOMIC DNA]</scope>
    <source>
        <strain evidence="2">233</strain>
        <tissue evidence="2">Head and thorax</tissue>
    </source>
</reference>
<comment type="caution">
    <text evidence="2">The sequence shown here is derived from an EMBL/GenBank/DDBJ whole genome shotgun (WGS) entry which is preliminary data.</text>
</comment>
<evidence type="ECO:0000313" key="3">
    <source>
        <dbReference type="Proteomes" id="UP001607302"/>
    </source>
</evidence>
<keyword evidence="3" id="KW-1185">Reference proteome</keyword>
<feature type="signal peptide" evidence="1">
    <location>
        <begin position="1"/>
        <end position="22"/>
    </location>
</feature>
<keyword evidence="1" id="KW-0732">Signal</keyword>
<proteinExistence type="predicted"/>
<accession>A0ABD2AX96</accession>
<name>A0ABD2AX96_VESSQ</name>
<evidence type="ECO:0000313" key="2">
    <source>
        <dbReference type="EMBL" id="KAL2725236.1"/>
    </source>
</evidence>
<dbReference type="EMBL" id="JAUDFV010000138">
    <property type="protein sequence ID" value="KAL2725236.1"/>
    <property type="molecule type" value="Genomic_DNA"/>
</dbReference>
<gene>
    <name evidence="2" type="ORF">V1478_007909</name>
</gene>
<organism evidence="2 3">
    <name type="scientific">Vespula squamosa</name>
    <name type="common">Southern yellow jacket</name>
    <name type="synonym">Wasp</name>
    <dbReference type="NCBI Taxonomy" id="30214"/>
    <lineage>
        <taxon>Eukaryota</taxon>
        <taxon>Metazoa</taxon>
        <taxon>Ecdysozoa</taxon>
        <taxon>Arthropoda</taxon>
        <taxon>Hexapoda</taxon>
        <taxon>Insecta</taxon>
        <taxon>Pterygota</taxon>
        <taxon>Neoptera</taxon>
        <taxon>Endopterygota</taxon>
        <taxon>Hymenoptera</taxon>
        <taxon>Apocrita</taxon>
        <taxon>Aculeata</taxon>
        <taxon>Vespoidea</taxon>
        <taxon>Vespidae</taxon>
        <taxon>Vespinae</taxon>
        <taxon>Vespula</taxon>
    </lineage>
</organism>
<dbReference type="Proteomes" id="UP001607302">
    <property type="component" value="Unassembled WGS sequence"/>
</dbReference>